<reference evidence="1 2" key="1">
    <citation type="submission" date="2019-04" db="EMBL/GenBank/DDBJ databases">
        <title>High contiguity whole genome sequence and gene annotation resource for two Venturia nashicola isolates.</title>
        <authorList>
            <person name="Prokchorchik M."/>
            <person name="Won K."/>
            <person name="Lee Y."/>
            <person name="Choi E.D."/>
            <person name="Segonzac C."/>
            <person name="Sohn K.H."/>
        </authorList>
    </citation>
    <scope>NUCLEOTIDE SEQUENCE [LARGE SCALE GENOMIC DNA]</scope>
    <source>
        <strain evidence="1 2">PRI2</strain>
    </source>
</reference>
<organism evidence="1 2">
    <name type="scientific">Venturia nashicola</name>
    <dbReference type="NCBI Taxonomy" id="86259"/>
    <lineage>
        <taxon>Eukaryota</taxon>
        <taxon>Fungi</taxon>
        <taxon>Dikarya</taxon>
        <taxon>Ascomycota</taxon>
        <taxon>Pezizomycotina</taxon>
        <taxon>Dothideomycetes</taxon>
        <taxon>Pleosporomycetidae</taxon>
        <taxon>Venturiales</taxon>
        <taxon>Venturiaceae</taxon>
        <taxon>Venturia</taxon>
    </lineage>
</organism>
<keyword evidence="2" id="KW-1185">Reference proteome</keyword>
<dbReference type="Proteomes" id="UP000298493">
    <property type="component" value="Unassembled WGS sequence"/>
</dbReference>
<protein>
    <submittedName>
        <fullName evidence="1">Uncharacterized protein</fullName>
    </submittedName>
</protein>
<sequence>MSAELDLGKLHLTLAKSELELHSTTTVLLSRPETQDDASGRLQLDLHTVKRNWIQRGSGLQLQVKVFIEGKAPTPALLQSLNSIICKSQVWPQLGLTASPVTLAQDSSERPCNETVTVALSHDANSREQPRDTVHSLCYTIPATDVAPPAGLKVLGLDVVRLELNIGRTINKKRRIQRKQMEAVRDDKCQRDEPNLHQSSMLFESVLPMATKEDTLLGEAPTDSGYDSLFSTQKSNGEGEAEMLLVGTSAIEDDEDDMLDVPSASLSSCFGSYSDMQTFTEDAPILVKSNMRKKRSASIHDVRDELEPLAISPGCITSLIDAVLRLSVEEKPWRLPQGLRVRSNNLLTRLSDISPVLWNPGYLQEISTRAPLLPTVAHALSHSIYTNVRSPTLKGKLQILLCYGIDDDADGDGEADEESSIHGPDEIVPKTRFGLMSALLWQVMQKRLHRPDTTRRLKNLTQGLDISSELEEDDEKLFARACTDGSKQSFDDDFMFDDDEEEGVTIDYEVFEEDIDEEFLFETTHCLGEGAEGDGEDLLLQDHIGMEHANGDESDLLQQDNTAAQGGEYENENLFGGCEAIVDLDEDDVLLQDLDG</sequence>
<dbReference type="AlphaFoldDB" id="A0A4Z1NWU8"/>
<evidence type="ECO:0000313" key="2">
    <source>
        <dbReference type="Proteomes" id="UP000298493"/>
    </source>
</evidence>
<gene>
    <name evidence="1" type="ORF">E6O75_ATG07887</name>
</gene>
<proteinExistence type="predicted"/>
<comment type="caution">
    <text evidence="1">The sequence shown here is derived from an EMBL/GenBank/DDBJ whole genome shotgun (WGS) entry which is preliminary data.</text>
</comment>
<dbReference type="STRING" id="86259.A0A4Z1NWU8"/>
<accession>A0A4Z1NWU8</accession>
<evidence type="ECO:0000313" key="1">
    <source>
        <dbReference type="EMBL" id="TID15559.1"/>
    </source>
</evidence>
<dbReference type="EMBL" id="SNSC02000020">
    <property type="protein sequence ID" value="TID15559.1"/>
    <property type="molecule type" value="Genomic_DNA"/>
</dbReference>
<name>A0A4Z1NWU8_9PEZI</name>